<dbReference type="Proteomes" id="UP000011518">
    <property type="component" value="Unassembled WGS sequence"/>
</dbReference>
<dbReference type="EMBL" id="KB320698">
    <property type="protein sequence ID" value="ELW65280.1"/>
    <property type="molecule type" value="Genomic_DNA"/>
</dbReference>
<gene>
    <name evidence="2" type="ORF">TREES_T100005417</name>
</gene>
<protein>
    <submittedName>
        <fullName evidence="2">Uncharacterized protein</fullName>
    </submittedName>
</protein>
<organism evidence="2 3">
    <name type="scientific">Tupaia chinensis</name>
    <name type="common">Chinese tree shrew</name>
    <name type="synonym">Tupaia belangeri chinensis</name>
    <dbReference type="NCBI Taxonomy" id="246437"/>
    <lineage>
        <taxon>Eukaryota</taxon>
        <taxon>Metazoa</taxon>
        <taxon>Chordata</taxon>
        <taxon>Craniata</taxon>
        <taxon>Vertebrata</taxon>
        <taxon>Euteleostomi</taxon>
        <taxon>Mammalia</taxon>
        <taxon>Eutheria</taxon>
        <taxon>Euarchontoglires</taxon>
        <taxon>Scandentia</taxon>
        <taxon>Tupaiidae</taxon>
        <taxon>Tupaia</taxon>
    </lineage>
</organism>
<dbReference type="AlphaFoldDB" id="L9KQP0"/>
<evidence type="ECO:0000313" key="2">
    <source>
        <dbReference type="EMBL" id="ELW65280.1"/>
    </source>
</evidence>
<feature type="region of interest" description="Disordered" evidence="1">
    <location>
        <begin position="33"/>
        <end position="52"/>
    </location>
</feature>
<name>L9KQP0_TUPCH</name>
<reference evidence="3" key="2">
    <citation type="journal article" date="2013" name="Nat. Commun.">
        <title>Genome of the Chinese tree shrew.</title>
        <authorList>
            <person name="Fan Y."/>
            <person name="Huang Z.Y."/>
            <person name="Cao C.C."/>
            <person name="Chen C.S."/>
            <person name="Chen Y.X."/>
            <person name="Fan D.D."/>
            <person name="He J."/>
            <person name="Hou H.L."/>
            <person name="Hu L."/>
            <person name="Hu X.T."/>
            <person name="Jiang X.T."/>
            <person name="Lai R."/>
            <person name="Lang Y.S."/>
            <person name="Liang B."/>
            <person name="Liao S.G."/>
            <person name="Mu D."/>
            <person name="Ma Y.Y."/>
            <person name="Niu Y.Y."/>
            <person name="Sun X.Q."/>
            <person name="Xia J.Q."/>
            <person name="Xiao J."/>
            <person name="Xiong Z.Q."/>
            <person name="Xu L."/>
            <person name="Yang L."/>
            <person name="Zhang Y."/>
            <person name="Zhao W."/>
            <person name="Zhao X.D."/>
            <person name="Zheng Y.T."/>
            <person name="Zhou J.M."/>
            <person name="Zhu Y.B."/>
            <person name="Zhang G.J."/>
            <person name="Wang J."/>
            <person name="Yao Y.G."/>
        </authorList>
    </citation>
    <scope>NUCLEOTIDE SEQUENCE [LARGE SCALE GENOMIC DNA]</scope>
</reference>
<proteinExistence type="predicted"/>
<keyword evidence="3" id="KW-1185">Reference proteome</keyword>
<reference evidence="3" key="1">
    <citation type="submission" date="2012-07" db="EMBL/GenBank/DDBJ databases">
        <title>Genome of the Chinese tree shrew, a rising model animal genetically related to primates.</title>
        <authorList>
            <person name="Zhang G."/>
            <person name="Fan Y."/>
            <person name="Yao Y."/>
            <person name="Huang Z."/>
        </authorList>
    </citation>
    <scope>NUCLEOTIDE SEQUENCE [LARGE SCALE GENOMIC DNA]</scope>
</reference>
<evidence type="ECO:0000256" key="1">
    <source>
        <dbReference type="SAM" id="MobiDB-lite"/>
    </source>
</evidence>
<sequence>MQWQGGRVRRCLPSSHARTSRLQAALTFIKAEPEEDRPALMPSPENKASSVGGHLELPPVVTSYILHPRSWRLPLHPYFLQRALRTEQGGSLARSFPTTRTKAHRGSPLLKDHRWRAVGQLAAKVAITCMARFDEDSEYTHAQMPRFRAYDDRVETVLKWPKDLFVHLCYGLGKWKRWLLQPHSCREVLHNGGFPQEGHVGNDMKLKLGRILATLKKDNIYYSKARLGEGKASPG</sequence>
<accession>L9KQP0</accession>
<dbReference type="InParanoid" id="L9KQP0"/>
<evidence type="ECO:0000313" key="3">
    <source>
        <dbReference type="Proteomes" id="UP000011518"/>
    </source>
</evidence>